<dbReference type="GO" id="GO:0033554">
    <property type="term" value="P:cellular response to stress"/>
    <property type="evidence" value="ECO:0007669"/>
    <property type="project" value="TreeGrafter"/>
</dbReference>
<organism evidence="2 3">
    <name type="scientific">Aedes aegypti</name>
    <name type="common">Yellowfever mosquito</name>
    <name type="synonym">Culex aegypti</name>
    <dbReference type="NCBI Taxonomy" id="7159"/>
    <lineage>
        <taxon>Eukaryota</taxon>
        <taxon>Metazoa</taxon>
        <taxon>Ecdysozoa</taxon>
        <taxon>Arthropoda</taxon>
        <taxon>Hexapoda</taxon>
        <taxon>Insecta</taxon>
        <taxon>Pterygota</taxon>
        <taxon>Neoptera</taxon>
        <taxon>Endopterygota</taxon>
        <taxon>Diptera</taxon>
        <taxon>Nematocera</taxon>
        <taxon>Culicoidea</taxon>
        <taxon>Culicidae</taxon>
        <taxon>Culicinae</taxon>
        <taxon>Aedini</taxon>
        <taxon>Aedes</taxon>
        <taxon>Stegomyia</taxon>
    </lineage>
</organism>
<dbReference type="InterPro" id="IPR037059">
    <property type="entry name" value="RHD_DNA_bind_dom_sf"/>
</dbReference>
<dbReference type="SUPFAM" id="SSF49417">
    <property type="entry name" value="p53-like transcription factors"/>
    <property type="match status" value="1"/>
</dbReference>
<dbReference type="InterPro" id="IPR032397">
    <property type="entry name" value="RHD_dimer"/>
</dbReference>
<dbReference type="CDD" id="cd01177">
    <property type="entry name" value="IPT_NFkappaB"/>
    <property type="match status" value="1"/>
</dbReference>
<dbReference type="InterPro" id="IPR033926">
    <property type="entry name" value="IPT_NFkappaB"/>
</dbReference>
<reference evidence="2" key="3">
    <citation type="submission" date="2012-09" db="EMBL/GenBank/DDBJ databases">
        <authorList>
            <consortium name="VectorBase"/>
        </authorList>
    </citation>
    <scope>NUCLEOTIDE SEQUENCE</scope>
    <source>
        <strain evidence="2">Liverpool</strain>
    </source>
</reference>
<dbReference type="Pfam" id="PF16179">
    <property type="entry name" value="RHD_dimer"/>
    <property type="match status" value="1"/>
</dbReference>
<dbReference type="InterPro" id="IPR002909">
    <property type="entry name" value="IPT_dom"/>
</dbReference>
<dbReference type="SMART" id="SM00429">
    <property type="entry name" value="IPT"/>
    <property type="match status" value="1"/>
</dbReference>
<dbReference type="InterPro" id="IPR013783">
    <property type="entry name" value="Ig-like_fold"/>
</dbReference>
<dbReference type="PIRSF" id="PIRSF001716">
    <property type="entry name" value="Dorsal"/>
    <property type="match status" value="1"/>
</dbReference>
<evidence type="ECO:0000313" key="3">
    <source>
        <dbReference type="Proteomes" id="UP000682892"/>
    </source>
</evidence>
<dbReference type="AlphaFoldDB" id="A0A1S4FF55"/>
<dbReference type="PRINTS" id="PR00057">
    <property type="entry name" value="NFKBTNSCPFCT"/>
</dbReference>
<feature type="domain" description="RHD" evidence="1">
    <location>
        <begin position="18"/>
        <end position="197"/>
    </location>
</feature>
<dbReference type="InterPro" id="IPR011363">
    <property type="entry name" value="Dif"/>
</dbReference>
<reference evidence="2" key="1">
    <citation type="submission" date="2005-10" db="EMBL/GenBank/DDBJ databases">
        <authorList>
            <person name="Loftus B.J."/>
            <person name="Nene V.M."/>
            <person name="Hannick L.I."/>
            <person name="Bidwell S."/>
            <person name="Haas B."/>
            <person name="Amedeo P."/>
            <person name="Orvis J."/>
            <person name="Wortman J.R."/>
            <person name="White O.R."/>
            <person name="Salzberg S."/>
            <person name="Shumway M."/>
            <person name="Koo H."/>
            <person name="Zhao Y."/>
            <person name="Holmes M."/>
            <person name="Miller J."/>
            <person name="Schatz M."/>
            <person name="Pop M."/>
            <person name="Pai G."/>
            <person name="Utterback T."/>
            <person name="Rogers Y.-H."/>
            <person name="Kravitz S."/>
            <person name="Fraser C.M."/>
        </authorList>
    </citation>
    <scope>NUCLEOTIDE SEQUENCE</scope>
    <source>
        <strain evidence="2">Liverpool</strain>
    </source>
</reference>
<dbReference type="GO" id="GO:0038061">
    <property type="term" value="P:non-canonical NF-kappaB signal transduction"/>
    <property type="evidence" value="ECO:0007669"/>
    <property type="project" value="TreeGrafter"/>
</dbReference>
<dbReference type="PANTHER" id="PTHR24169">
    <property type="entry name" value="NUCLEAR FACTOR NF-KAPPA-B PROTEIN"/>
    <property type="match status" value="1"/>
</dbReference>
<dbReference type="GO" id="GO:0048935">
    <property type="term" value="P:peripheral nervous system neuron development"/>
    <property type="evidence" value="ECO:0007669"/>
    <property type="project" value="UniProtKB-ARBA"/>
</dbReference>
<dbReference type="KEGG" id="aag:5568518"/>
<evidence type="ECO:0000313" key="2">
    <source>
        <dbReference type="EMBL" id="EAT41423.1"/>
    </source>
</evidence>
<dbReference type="GO" id="GO:0005737">
    <property type="term" value="C:cytoplasm"/>
    <property type="evidence" value="ECO:0007669"/>
    <property type="project" value="InterPro"/>
</dbReference>
<dbReference type="Proteomes" id="UP000682892">
    <property type="component" value="Unassembled WGS sequence"/>
</dbReference>
<dbReference type="GO" id="GO:0034097">
    <property type="term" value="P:response to cytokine"/>
    <property type="evidence" value="ECO:0007669"/>
    <property type="project" value="TreeGrafter"/>
</dbReference>
<dbReference type="OMA" id="GHFTNPL"/>
<dbReference type="FunFam" id="2.60.40.340:FF:000006">
    <property type="entry name" value="Dorsal isoform 1-B"/>
    <property type="match status" value="1"/>
</dbReference>
<dbReference type="GO" id="GO:0005654">
    <property type="term" value="C:nucleoplasm"/>
    <property type="evidence" value="ECO:0007669"/>
    <property type="project" value="UniProtKB-ARBA"/>
</dbReference>
<dbReference type="PANTHER" id="PTHR24169:SF25">
    <property type="entry name" value="DORSAL-RELATED IMMUNITY FACTOR DIF-RELATED"/>
    <property type="match status" value="1"/>
</dbReference>
<dbReference type="InterPro" id="IPR014756">
    <property type="entry name" value="Ig_E-set"/>
</dbReference>
<accession>A0A1S4FF55</accession>
<name>A0A1S4FF55_AEDAE</name>
<dbReference type="InterPro" id="IPR000451">
    <property type="entry name" value="NFkB/Dor"/>
</dbReference>
<dbReference type="EMBL" id="CH477413">
    <property type="protein sequence ID" value="EAT41423.1"/>
    <property type="molecule type" value="Genomic_DNA"/>
</dbReference>
<dbReference type="Gene3D" id="2.60.40.10">
    <property type="entry name" value="Immunoglobulins"/>
    <property type="match status" value="1"/>
</dbReference>
<dbReference type="InterPro" id="IPR030492">
    <property type="entry name" value="RHD_CS"/>
</dbReference>
<sequence length="515" mass="58044">MLSHNLSGKEEQTVQKMAQKPYVVITEQPQSKALRFRYECEGRSAGSIPGVSSTADHKTFPTIEVRGYTGRVVVVVSCVTKDPPYRPHPHNLVGKDGCKKGVCTVEINKSVMSYTFCSLGIQCVKKKDIKDALRLREEIRVDPFKTGYGHGRQPASIDLNAVRLCFQAFLEGPQQGHFTNPLVPVVSDIIYDKKAMSELVICKLSHVAAPMSGGKEVILLCEKVAKEDIAVRFYEEHQGKIVWEDQGEFQHSNVHKQVAISFRTPRYRSLDVDFPVMVHIQLQRPSDGATSEPVPFELIPVDGDNFCKKRKRSQFNSFELTEQNTRKDMQHAASMEPKERMIKIEPMDSHFQQQYTAQNAYRNPTESPDGNMTPMTAASPYEGAIGYQAGNEYYVVNHRYQSNYNNFSVGGPSNGYQQYHYQQTGVHYGMNNLAGASLPVNGQQGFNLQQQQSQMPDNLDCLLDMELAKGFPMNSSEIKTMIGQIEPQRMQQEEENLSNSFTKLTTNTTVNNMNK</sequence>
<protein>
    <submittedName>
        <fullName evidence="2">AAEL006930-PA</fullName>
    </submittedName>
</protein>
<dbReference type="SUPFAM" id="SSF81296">
    <property type="entry name" value="E set domains"/>
    <property type="match status" value="1"/>
</dbReference>
<dbReference type="FunFam" id="2.60.40.10:FF:000046">
    <property type="entry name" value="Nuclear factor NF-kappa-B p105 subunit"/>
    <property type="match status" value="1"/>
</dbReference>
<dbReference type="GO" id="GO:0045087">
    <property type="term" value="P:innate immune response"/>
    <property type="evidence" value="ECO:0007669"/>
    <property type="project" value="TreeGrafter"/>
</dbReference>
<gene>
    <name evidence="2" type="primary">REL1B</name>
    <name evidence="2" type="ORF">AaeL_AAEL006930</name>
</gene>
<dbReference type="GO" id="GO:0008063">
    <property type="term" value="P:Toll signaling pathway"/>
    <property type="evidence" value="ECO:0007669"/>
    <property type="project" value="UniProtKB-ARBA"/>
</dbReference>
<dbReference type="GO" id="GO:0007249">
    <property type="term" value="P:canonical NF-kappaB signal transduction"/>
    <property type="evidence" value="ECO:0007669"/>
    <property type="project" value="UniProtKB-ARBA"/>
</dbReference>
<dbReference type="InterPro" id="IPR011539">
    <property type="entry name" value="RHD_DNA_bind_dom"/>
</dbReference>
<dbReference type="GO" id="GO:0001228">
    <property type="term" value="F:DNA-binding transcription activator activity, RNA polymerase II-specific"/>
    <property type="evidence" value="ECO:0007669"/>
    <property type="project" value="UniProtKB-ARBA"/>
</dbReference>
<dbReference type="GeneID" id="5568518"/>
<dbReference type="OrthoDB" id="7881762at2759"/>
<dbReference type="Gene3D" id="2.60.40.340">
    <property type="entry name" value="Rel homology domain (RHD), DNA-binding domain"/>
    <property type="match status" value="1"/>
</dbReference>
<dbReference type="InterPro" id="IPR008967">
    <property type="entry name" value="p53-like_TF_DNA-bd_sf"/>
</dbReference>
<dbReference type="GO" id="GO:0002225">
    <property type="term" value="P:positive regulation of antimicrobial peptide production"/>
    <property type="evidence" value="ECO:0007669"/>
    <property type="project" value="UniProtKB-ARBA"/>
</dbReference>
<evidence type="ECO:0000259" key="1">
    <source>
        <dbReference type="PROSITE" id="PS50254"/>
    </source>
</evidence>
<dbReference type="HOGENOM" id="CLU_004343_4_0_1"/>
<dbReference type="PROSITE" id="PS01204">
    <property type="entry name" value="REL_1"/>
    <property type="match status" value="1"/>
</dbReference>
<dbReference type="GO" id="GO:0035206">
    <property type="term" value="P:regulation of hemocyte proliferation"/>
    <property type="evidence" value="ECO:0007669"/>
    <property type="project" value="UniProtKB-ARBA"/>
</dbReference>
<dbReference type="GO" id="GO:0000978">
    <property type="term" value="F:RNA polymerase II cis-regulatory region sequence-specific DNA binding"/>
    <property type="evidence" value="ECO:0007669"/>
    <property type="project" value="TreeGrafter"/>
</dbReference>
<dbReference type="PROSITE" id="PS50254">
    <property type="entry name" value="REL_2"/>
    <property type="match status" value="1"/>
</dbReference>
<proteinExistence type="predicted"/>
<dbReference type="Pfam" id="PF00554">
    <property type="entry name" value="RHD_DNA_bind"/>
    <property type="match status" value="1"/>
</dbReference>
<reference evidence="2" key="2">
    <citation type="journal article" date="2007" name="Science">
        <title>Genome sequence of Aedes aegypti, a major arbovirus vector.</title>
        <authorList>
            <person name="Nene V."/>
            <person name="Wortman J.R."/>
            <person name="Lawson D."/>
            <person name="Haas B."/>
            <person name="Kodira C."/>
            <person name="Tu Z.J."/>
            <person name="Loftus B."/>
            <person name="Xi Z."/>
            <person name="Megy K."/>
            <person name="Grabherr M."/>
            <person name="Ren Q."/>
            <person name="Zdobnov E.M."/>
            <person name="Lobo N.F."/>
            <person name="Campbell K.S."/>
            <person name="Brown S.E."/>
            <person name="Bonaldo M.F."/>
            <person name="Zhu J."/>
            <person name="Sinkins S.P."/>
            <person name="Hogenkamp D.G."/>
            <person name="Amedeo P."/>
            <person name="Arensburger P."/>
            <person name="Atkinson P.W."/>
            <person name="Bidwell S."/>
            <person name="Biedler J."/>
            <person name="Birney E."/>
            <person name="Bruggner R.V."/>
            <person name="Costas J."/>
            <person name="Coy M.R."/>
            <person name="Crabtree J."/>
            <person name="Crawford M."/>
            <person name="Debruyn B."/>
            <person name="Decaprio D."/>
            <person name="Eiglmeier K."/>
            <person name="Eisenstadt E."/>
            <person name="El-Dorry H."/>
            <person name="Gelbart W.M."/>
            <person name="Gomes S.L."/>
            <person name="Hammond M."/>
            <person name="Hannick L.I."/>
            <person name="Hogan J.R."/>
            <person name="Holmes M.H."/>
            <person name="Jaffe D."/>
            <person name="Johnston J.S."/>
            <person name="Kennedy R.C."/>
            <person name="Koo H."/>
            <person name="Kravitz S."/>
            <person name="Kriventseva E.V."/>
            <person name="Kulp D."/>
            <person name="Labutti K."/>
            <person name="Lee E."/>
            <person name="Li S."/>
            <person name="Lovin D.D."/>
            <person name="Mao C."/>
            <person name="Mauceli E."/>
            <person name="Menck C.F."/>
            <person name="Miller J.R."/>
            <person name="Montgomery P."/>
            <person name="Mori A."/>
            <person name="Nascimento A.L."/>
            <person name="Naveira H.F."/>
            <person name="Nusbaum C."/>
            <person name="O'leary S."/>
            <person name="Orvis J."/>
            <person name="Pertea M."/>
            <person name="Quesneville H."/>
            <person name="Reidenbach K.R."/>
            <person name="Rogers Y.H."/>
            <person name="Roth C.W."/>
            <person name="Schneider J.R."/>
            <person name="Schatz M."/>
            <person name="Shumway M."/>
            <person name="Stanke M."/>
            <person name="Stinson E.O."/>
            <person name="Tubio J.M."/>
            <person name="Vanzee J.P."/>
            <person name="Verjovski-Almeida S."/>
            <person name="Werner D."/>
            <person name="White O."/>
            <person name="Wyder S."/>
            <person name="Zeng Q."/>
            <person name="Zhao Q."/>
            <person name="Zhao Y."/>
            <person name="Hill C.A."/>
            <person name="Raikhel A.S."/>
            <person name="Soares M.B."/>
            <person name="Knudson D.L."/>
            <person name="Lee N.H."/>
            <person name="Galagan J."/>
            <person name="Salzberg S.L."/>
            <person name="Paulsen I.T."/>
            <person name="Dimopoulos G."/>
            <person name="Collins F.H."/>
            <person name="Birren B."/>
            <person name="Fraser-Liggett C.M."/>
            <person name="Severson D.W."/>
        </authorList>
    </citation>
    <scope>NUCLEOTIDE SEQUENCE [LARGE SCALE GENOMIC DNA]</scope>
    <source>
        <strain evidence="2">Liverpool</strain>
    </source>
</reference>